<dbReference type="SUPFAM" id="SSF103473">
    <property type="entry name" value="MFS general substrate transporter"/>
    <property type="match status" value="1"/>
</dbReference>
<feature type="transmembrane region" description="Helical" evidence="7">
    <location>
        <begin position="34"/>
        <end position="51"/>
    </location>
</feature>
<dbReference type="Proteomes" id="UP001628179">
    <property type="component" value="Unassembled WGS sequence"/>
</dbReference>
<feature type="transmembrane region" description="Helical" evidence="7">
    <location>
        <begin position="88"/>
        <end position="109"/>
    </location>
</feature>
<feature type="transmembrane region" description="Helical" evidence="7">
    <location>
        <begin position="204"/>
        <end position="225"/>
    </location>
</feature>
<evidence type="ECO:0000259" key="8">
    <source>
        <dbReference type="PROSITE" id="PS50850"/>
    </source>
</evidence>
<keyword evidence="4 7" id="KW-0812">Transmembrane</keyword>
<feature type="transmembrane region" description="Helical" evidence="7">
    <location>
        <begin position="366"/>
        <end position="388"/>
    </location>
</feature>
<feature type="transmembrane region" description="Helical" evidence="7">
    <location>
        <begin position="288"/>
        <end position="312"/>
    </location>
</feature>
<feature type="transmembrane region" description="Helical" evidence="7">
    <location>
        <begin position="237"/>
        <end position="256"/>
    </location>
</feature>
<reference evidence="9 10" key="1">
    <citation type="submission" date="2024-09" db="EMBL/GenBank/DDBJ databases">
        <title>Itraconazole resistance in Madurella fahalii resulting from another homologue of gene encoding cytochrome P450 14-alpha sterol demethylase (CYP51).</title>
        <authorList>
            <person name="Yoshioka I."/>
            <person name="Fahal A.H."/>
            <person name="Kaneko S."/>
            <person name="Yaguchi T."/>
        </authorList>
    </citation>
    <scope>NUCLEOTIDE SEQUENCE [LARGE SCALE GENOMIC DNA]</scope>
    <source>
        <strain evidence="9 10">IFM 68171</strain>
    </source>
</reference>
<feature type="transmembrane region" description="Helical" evidence="7">
    <location>
        <begin position="151"/>
        <end position="174"/>
    </location>
</feature>
<dbReference type="Gene3D" id="1.20.1250.20">
    <property type="entry name" value="MFS general substrate transporter like domains"/>
    <property type="match status" value="1"/>
</dbReference>
<dbReference type="PANTHER" id="PTHR23501">
    <property type="entry name" value="MAJOR FACILITATOR SUPERFAMILY"/>
    <property type="match status" value="1"/>
</dbReference>
<dbReference type="InterPro" id="IPR036259">
    <property type="entry name" value="MFS_trans_sf"/>
</dbReference>
<feature type="domain" description="Major facilitator superfamily (MFS) profile" evidence="8">
    <location>
        <begin position="1"/>
        <end position="391"/>
    </location>
</feature>
<dbReference type="InterPro" id="IPR011701">
    <property type="entry name" value="MFS"/>
</dbReference>
<dbReference type="Pfam" id="PF07690">
    <property type="entry name" value="MFS_1"/>
    <property type="match status" value="1"/>
</dbReference>
<keyword evidence="5 7" id="KW-1133">Transmembrane helix</keyword>
<evidence type="ECO:0000256" key="3">
    <source>
        <dbReference type="ARBA" id="ARBA00022448"/>
    </source>
</evidence>
<keyword evidence="10" id="KW-1185">Reference proteome</keyword>
<evidence type="ECO:0000256" key="7">
    <source>
        <dbReference type="SAM" id="Phobius"/>
    </source>
</evidence>
<proteinExistence type="inferred from homology"/>
<evidence type="ECO:0000313" key="10">
    <source>
        <dbReference type="Proteomes" id="UP001628179"/>
    </source>
</evidence>
<feature type="transmembrane region" description="Helical" evidence="7">
    <location>
        <begin position="324"/>
        <end position="346"/>
    </location>
</feature>
<feature type="transmembrane region" description="Helical" evidence="7">
    <location>
        <begin position="263"/>
        <end position="282"/>
    </location>
</feature>
<keyword evidence="6 7" id="KW-0472">Membrane</keyword>
<dbReference type="PANTHER" id="PTHR23501:SF12">
    <property type="entry name" value="MAJOR FACILITATOR SUPERFAMILY (MFS) PROFILE DOMAIN-CONTAINING PROTEIN-RELATED"/>
    <property type="match status" value="1"/>
</dbReference>
<organism evidence="9 10">
    <name type="scientific">Madurella fahalii</name>
    <dbReference type="NCBI Taxonomy" id="1157608"/>
    <lineage>
        <taxon>Eukaryota</taxon>
        <taxon>Fungi</taxon>
        <taxon>Dikarya</taxon>
        <taxon>Ascomycota</taxon>
        <taxon>Pezizomycotina</taxon>
        <taxon>Sordariomycetes</taxon>
        <taxon>Sordariomycetidae</taxon>
        <taxon>Sordariales</taxon>
        <taxon>Sordariales incertae sedis</taxon>
        <taxon>Madurella</taxon>
    </lineage>
</organism>
<feature type="transmembrane region" description="Helical" evidence="7">
    <location>
        <begin position="121"/>
        <end position="145"/>
    </location>
</feature>
<accession>A0ABQ0GEW3</accession>
<dbReference type="InterPro" id="IPR020846">
    <property type="entry name" value="MFS_dom"/>
</dbReference>
<dbReference type="RefSeq" id="XP_070917826.1">
    <property type="nucleotide sequence ID" value="XM_071061725.1"/>
</dbReference>
<evidence type="ECO:0000256" key="1">
    <source>
        <dbReference type="ARBA" id="ARBA00004141"/>
    </source>
</evidence>
<feature type="transmembrane region" description="Helical" evidence="7">
    <location>
        <begin position="63"/>
        <end position="82"/>
    </location>
</feature>
<keyword evidence="3" id="KW-0813">Transport</keyword>
<comment type="subcellular location">
    <subcellularLocation>
        <location evidence="1">Membrane</location>
        <topology evidence="1">Multi-pass membrane protein</topology>
    </subcellularLocation>
</comment>
<evidence type="ECO:0000256" key="4">
    <source>
        <dbReference type="ARBA" id="ARBA00022692"/>
    </source>
</evidence>
<evidence type="ECO:0000256" key="5">
    <source>
        <dbReference type="ARBA" id="ARBA00022989"/>
    </source>
</evidence>
<evidence type="ECO:0000256" key="2">
    <source>
        <dbReference type="ARBA" id="ARBA00007520"/>
    </source>
</evidence>
<name>A0ABQ0GEW3_9PEZI</name>
<dbReference type="GeneID" id="98177048"/>
<dbReference type="EMBL" id="BAAFSV010000003">
    <property type="protein sequence ID" value="GAB1316095.1"/>
    <property type="molecule type" value="Genomic_DNA"/>
</dbReference>
<comment type="similarity">
    <text evidence="2">Belongs to the major facilitator superfamily. TCR/Tet family.</text>
</comment>
<comment type="caution">
    <text evidence="9">The sequence shown here is derived from an EMBL/GenBank/DDBJ whole genome shotgun (WGS) entry which is preliminary data.</text>
</comment>
<evidence type="ECO:0000313" key="9">
    <source>
        <dbReference type="EMBL" id="GAB1316095.1"/>
    </source>
</evidence>
<gene>
    <name evidence="9" type="ORF">MFIFM68171_06305</name>
</gene>
<dbReference type="PROSITE" id="PS50850">
    <property type="entry name" value="MFS"/>
    <property type="match status" value="1"/>
</dbReference>
<evidence type="ECO:0000256" key="6">
    <source>
        <dbReference type="ARBA" id="ARBA00023136"/>
    </source>
</evidence>
<protein>
    <submittedName>
        <fullName evidence="9">Major facilitator superfamily (MFS) profile domain-containing protein</fullName>
    </submittedName>
</protein>
<sequence>MAMLSTTFLFALDNTIVADIQPAIINEYGDVALLPWIGTGFALGTMAILSWGKAYGIFSLKALYTFNILLFEVGSVLCGAAPNMPTLIVGRVIAGIGGSGMYSGTMTYVSVLTTMEERPAYMAGSTAIWGGTVLGPLVGGAFATSSATWRWGFYINLVVGAVFAPAYLLLFLSIDPQPGKTYKDRLYPAHFLGKPTLVNLQLQVFLSSGIILAMTYYIPLFFQFVRGDGPLDVGIRLLPLIVFMVAVSMVNGVLMGKLSYISPWYIVGSGLELVGALMYTIGQDTPNANIYGYTILIGAGAGCYIVAGFPIAQSLVSATDIANAVGAMTIAQDLGMLVAGTSSAAYKSLSAADKAVVGPQITSAMGNVWLIYLIAAALSFLFSLPLGVGDASKPAFPMAVPH</sequence>